<feature type="domain" description="Putative restriction endonuclease" evidence="1">
    <location>
        <begin position="8"/>
        <end position="68"/>
    </location>
</feature>
<dbReference type="PANTHER" id="PTHR35400">
    <property type="entry name" value="SLR1083 PROTEIN"/>
    <property type="match status" value="1"/>
</dbReference>
<dbReference type="OrthoDB" id="511724at2"/>
<comment type="caution">
    <text evidence="2">The sequence shown here is derived from an EMBL/GenBank/DDBJ whole genome shotgun (WGS) entry which is preliminary data.</text>
</comment>
<dbReference type="Proteomes" id="UP000271624">
    <property type="component" value="Unassembled WGS sequence"/>
</dbReference>
<dbReference type="PANTHER" id="PTHR35400:SF3">
    <property type="entry name" value="SLL1072 PROTEIN"/>
    <property type="match status" value="1"/>
</dbReference>
<evidence type="ECO:0000259" key="1">
    <source>
        <dbReference type="Pfam" id="PF05685"/>
    </source>
</evidence>
<dbReference type="EMBL" id="RSCL01000001">
    <property type="protein sequence ID" value="RUT09856.1"/>
    <property type="molecule type" value="Genomic_DNA"/>
</dbReference>
<gene>
    <name evidence="2" type="ORF">DSM106972_003510</name>
</gene>
<accession>A0A3S1CW15</accession>
<keyword evidence="3" id="KW-1185">Reference proteome</keyword>
<dbReference type="InterPro" id="IPR008538">
    <property type="entry name" value="Uma2"/>
</dbReference>
<reference evidence="2" key="1">
    <citation type="submission" date="2018-12" db="EMBL/GenBank/DDBJ databases">
        <authorList>
            <person name="Will S."/>
            <person name="Neumann-Schaal M."/>
            <person name="Henke P."/>
        </authorList>
    </citation>
    <scope>NUCLEOTIDE SEQUENCE</scope>
    <source>
        <strain evidence="2">PCC 7102</strain>
    </source>
</reference>
<proteinExistence type="predicted"/>
<organism evidence="2 3">
    <name type="scientific">Dulcicalothrix desertica PCC 7102</name>
    <dbReference type="NCBI Taxonomy" id="232991"/>
    <lineage>
        <taxon>Bacteria</taxon>
        <taxon>Bacillati</taxon>
        <taxon>Cyanobacteriota</taxon>
        <taxon>Cyanophyceae</taxon>
        <taxon>Nostocales</taxon>
        <taxon>Calotrichaceae</taxon>
        <taxon>Dulcicalothrix</taxon>
    </lineage>
</organism>
<protein>
    <recommendedName>
        <fullName evidence="1">Putative restriction endonuclease domain-containing protein</fullName>
    </recommendedName>
</protein>
<name>A0A3S1CW15_9CYAN</name>
<evidence type="ECO:0000313" key="2">
    <source>
        <dbReference type="EMBL" id="RUT09856.1"/>
    </source>
</evidence>
<reference evidence="2" key="2">
    <citation type="journal article" date="2019" name="Genome Biol. Evol.">
        <title>Day and night: Metabolic profiles and evolutionary relationships of six axenic non-marine cyanobacteria.</title>
        <authorList>
            <person name="Will S.E."/>
            <person name="Henke P."/>
            <person name="Boedeker C."/>
            <person name="Huang S."/>
            <person name="Brinkmann H."/>
            <person name="Rohde M."/>
            <person name="Jarek M."/>
            <person name="Friedl T."/>
            <person name="Seufert S."/>
            <person name="Schumacher M."/>
            <person name="Overmann J."/>
            <person name="Neumann-Schaal M."/>
            <person name="Petersen J."/>
        </authorList>
    </citation>
    <scope>NUCLEOTIDE SEQUENCE [LARGE SCALE GENOMIC DNA]</scope>
    <source>
        <strain evidence="2">PCC 7102</strain>
    </source>
</reference>
<dbReference type="AlphaFoldDB" id="A0A3S1CW15"/>
<evidence type="ECO:0000313" key="3">
    <source>
        <dbReference type="Proteomes" id="UP000271624"/>
    </source>
</evidence>
<dbReference type="RefSeq" id="WP_127078251.1">
    <property type="nucleotide sequence ID" value="NZ_RSCL01000001.1"/>
</dbReference>
<dbReference type="Pfam" id="PF05685">
    <property type="entry name" value="Uma2"/>
    <property type="match status" value="1"/>
</dbReference>
<sequence>MEEIVFAGWYVDAQEPVTLKDSEPKPDVVIILGNNRDYTELHPGSNDLALVVEIADSTLERDRSYKKRI</sequence>